<dbReference type="EMBL" id="QLMH01000008">
    <property type="protein sequence ID" value="RAK18932.1"/>
    <property type="molecule type" value="Genomic_DNA"/>
</dbReference>
<keyword evidence="5" id="KW-0460">Magnesium</keyword>
<feature type="domain" description="Glutathionylspermidine synthase pre-ATP-grasp-like" evidence="6">
    <location>
        <begin position="24"/>
        <end position="423"/>
    </location>
</feature>
<evidence type="ECO:0000259" key="6">
    <source>
        <dbReference type="Pfam" id="PF03738"/>
    </source>
</evidence>
<dbReference type="InterPro" id="IPR016185">
    <property type="entry name" value="PreATP-grasp_dom_sf"/>
</dbReference>
<accession>A0A327YFF2</accession>
<gene>
    <name evidence="7" type="ORF">B0I26_108107</name>
</gene>
<dbReference type="Pfam" id="PF03738">
    <property type="entry name" value="GSP_synth"/>
    <property type="match status" value="1"/>
</dbReference>
<name>A0A327YFF2_9BACL</name>
<organism evidence="7 8">
    <name type="scientific">Paranoxybacillus vitaminiphilus</name>
    <dbReference type="NCBI Taxonomy" id="581036"/>
    <lineage>
        <taxon>Bacteria</taxon>
        <taxon>Bacillati</taxon>
        <taxon>Bacillota</taxon>
        <taxon>Bacilli</taxon>
        <taxon>Bacillales</taxon>
        <taxon>Anoxybacillaceae</taxon>
        <taxon>Paranoxybacillus</taxon>
    </lineage>
</organism>
<evidence type="ECO:0000313" key="7">
    <source>
        <dbReference type="EMBL" id="RAK18932.1"/>
    </source>
</evidence>
<evidence type="ECO:0000256" key="5">
    <source>
        <dbReference type="ARBA" id="ARBA00022842"/>
    </source>
</evidence>
<dbReference type="GO" id="GO:0005524">
    <property type="term" value="F:ATP binding"/>
    <property type="evidence" value="ECO:0007669"/>
    <property type="project" value="UniProtKB-KW"/>
</dbReference>
<dbReference type="GO" id="GO:0016874">
    <property type="term" value="F:ligase activity"/>
    <property type="evidence" value="ECO:0007669"/>
    <property type="project" value="UniProtKB-KW"/>
</dbReference>
<proteinExistence type="predicted"/>
<comment type="caution">
    <text evidence="7">The sequence shown here is derived from an EMBL/GenBank/DDBJ whole genome shotgun (WGS) entry which is preliminary data.</text>
</comment>
<keyword evidence="2" id="KW-0479">Metal-binding</keyword>
<evidence type="ECO:0000313" key="8">
    <source>
        <dbReference type="Proteomes" id="UP000248555"/>
    </source>
</evidence>
<dbReference type="OrthoDB" id="9765517at2"/>
<evidence type="ECO:0000256" key="3">
    <source>
        <dbReference type="ARBA" id="ARBA00022741"/>
    </source>
</evidence>
<dbReference type="Proteomes" id="UP000248555">
    <property type="component" value="Unassembled WGS sequence"/>
</dbReference>
<dbReference type="InterPro" id="IPR005494">
    <property type="entry name" value="GSPS_pre-ATP-grasp-like_dom"/>
</dbReference>
<evidence type="ECO:0000256" key="4">
    <source>
        <dbReference type="ARBA" id="ARBA00022840"/>
    </source>
</evidence>
<protein>
    <submittedName>
        <fullName evidence="7">Glutathionylspermidine synthase</fullName>
    </submittedName>
</protein>
<reference evidence="7 8" key="1">
    <citation type="submission" date="2018-06" db="EMBL/GenBank/DDBJ databases">
        <title>Genomic Encyclopedia of Type Strains, Phase III (KMG-III): the genomes of soil and plant-associated and newly described type strains.</title>
        <authorList>
            <person name="Whitman W."/>
        </authorList>
    </citation>
    <scope>NUCLEOTIDE SEQUENCE [LARGE SCALE GENOMIC DNA]</scope>
    <source>
        <strain evidence="7 8">CGMCC 1.8979</strain>
    </source>
</reference>
<keyword evidence="1" id="KW-0436">Ligase</keyword>
<evidence type="ECO:0000256" key="1">
    <source>
        <dbReference type="ARBA" id="ARBA00022598"/>
    </source>
</evidence>
<keyword evidence="3" id="KW-0547">Nucleotide-binding</keyword>
<keyword evidence="8" id="KW-1185">Reference proteome</keyword>
<dbReference type="AlphaFoldDB" id="A0A327YFF2"/>
<dbReference type="RefSeq" id="WP_111645458.1">
    <property type="nucleotide sequence ID" value="NZ_QLMH01000008.1"/>
</dbReference>
<dbReference type="SUPFAM" id="SSF56059">
    <property type="entry name" value="Glutathione synthetase ATP-binding domain-like"/>
    <property type="match status" value="1"/>
</dbReference>
<keyword evidence="4" id="KW-0067">ATP-binding</keyword>
<evidence type="ECO:0000256" key="2">
    <source>
        <dbReference type="ARBA" id="ARBA00022723"/>
    </source>
</evidence>
<dbReference type="Gene3D" id="3.30.1490.330">
    <property type="match status" value="1"/>
</dbReference>
<dbReference type="GO" id="GO:0046872">
    <property type="term" value="F:metal ion binding"/>
    <property type="evidence" value="ECO:0007669"/>
    <property type="project" value="UniProtKB-KW"/>
</dbReference>
<sequence>MYSLKEHRERREQFYKRMEGFWPDLYNAEYALFDYYALTKNEVEAIMNATNRIGHIYRKTARLLRRLPEETLQLLGFRAEVIPYLRISVLPEETVIARADLAYVDQEFKLIELNADTPTFIRETFDINEHIASEFHSQSPNAGAADRLALALKSAIERSFYAIRGNGNPYVVFTSHEDHIEDKETVRYLQRLSGVTAAYVPLHELRVIAEDVRLNDGSILKRGLYDSKGNRIDVLYRQTYPLEHLLEDRSPDGEEVGKLLLQLWNEGEVALINPPSAFLLQSKAVQALIWGLHEEGNRFFTEEEHGWISQHFLPTYLDEEYFLSKKQTYVQKPAFGREGDTVVIKNEEGNPIFADLQQTYVDEIPVYQQYVSLPEAIVKTVKGYETVRLLPTCFLINGEAMGIGLRAGGMITNNLSYYLPVMIEEKG</sequence>
<dbReference type="SUPFAM" id="SSF52440">
    <property type="entry name" value="PreATP-grasp domain"/>
    <property type="match status" value="1"/>
</dbReference>